<comment type="cofactor">
    <cofactor evidence="1">
        <name>FAD</name>
        <dbReference type="ChEBI" id="CHEBI:57692"/>
    </cofactor>
</comment>
<dbReference type="SMART" id="SM00450">
    <property type="entry name" value="RHOD"/>
    <property type="match status" value="2"/>
</dbReference>
<dbReference type="SUPFAM" id="SSF55424">
    <property type="entry name" value="FAD/NAD-linked reductases, dimerisation (C-terminal) domain"/>
    <property type="match status" value="1"/>
</dbReference>
<organism evidence="8 9">
    <name type="scientific">Sphaerochaeta pleomorpha (strain ATCC BAA-1885 / DSM 22778 / Grapes)</name>
    <dbReference type="NCBI Taxonomy" id="158190"/>
    <lineage>
        <taxon>Bacteria</taxon>
        <taxon>Pseudomonadati</taxon>
        <taxon>Spirochaetota</taxon>
        <taxon>Spirochaetia</taxon>
        <taxon>Spirochaetales</taxon>
        <taxon>Sphaerochaetaceae</taxon>
        <taxon>Sphaerochaeta</taxon>
    </lineage>
</organism>
<dbReference type="EMBL" id="CP003155">
    <property type="protein sequence ID" value="AEV29107.1"/>
    <property type="molecule type" value="Genomic_DNA"/>
</dbReference>
<evidence type="ECO:0000313" key="9">
    <source>
        <dbReference type="Proteomes" id="UP000005632"/>
    </source>
</evidence>
<evidence type="ECO:0000256" key="2">
    <source>
        <dbReference type="ARBA" id="ARBA00009130"/>
    </source>
</evidence>
<dbReference type="InterPro" id="IPR016156">
    <property type="entry name" value="FAD/NAD-linked_Rdtase_dimer_sf"/>
</dbReference>
<dbReference type="Pfam" id="PF07992">
    <property type="entry name" value="Pyr_redox_2"/>
    <property type="match status" value="1"/>
</dbReference>
<dbReference type="SUPFAM" id="SSF52821">
    <property type="entry name" value="Rhodanese/Cell cycle control phosphatase"/>
    <property type="match status" value="2"/>
</dbReference>
<evidence type="ECO:0000259" key="7">
    <source>
        <dbReference type="PROSITE" id="PS50206"/>
    </source>
</evidence>
<reference evidence="8 9" key="1">
    <citation type="submission" date="2011-11" db="EMBL/GenBank/DDBJ databases">
        <title>Complete sequence of Spirochaeta sp. grapes.</title>
        <authorList>
            <consortium name="US DOE Joint Genome Institute"/>
            <person name="Lucas S."/>
            <person name="Han J."/>
            <person name="Lapidus A."/>
            <person name="Cheng J.-F."/>
            <person name="Goodwin L."/>
            <person name="Pitluck S."/>
            <person name="Peters L."/>
            <person name="Ovchinnikova G."/>
            <person name="Munk A.C."/>
            <person name="Detter J.C."/>
            <person name="Han C."/>
            <person name="Tapia R."/>
            <person name="Land M."/>
            <person name="Hauser L."/>
            <person name="Kyrpides N."/>
            <person name="Ivanova N."/>
            <person name="Pagani I."/>
            <person name="Ritalahtilisa K."/>
            <person name="Loeffler F."/>
            <person name="Woyke T."/>
        </authorList>
    </citation>
    <scope>NUCLEOTIDE SEQUENCE [LARGE SCALE GENOMIC DNA]</scope>
    <source>
        <strain evidence="9">ATCC BAA-1885 / DSM 22778 / Grapes</strain>
    </source>
</reference>
<dbReference type="eggNOG" id="COG0607">
    <property type="taxonomic scope" value="Bacteria"/>
</dbReference>
<evidence type="ECO:0000256" key="3">
    <source>
        <dbReference type="ARBA" id="ARBA00022630"/>
    </source>
</evidence>
<keyword evidence="3" id="KW-0285">Flavoprotein</keyword>
<dbReference type="STRING" id="158190.SpiGrapes_1294"/>
<dbReference type="eggNOG" id="COG0446">
    <property type="taxonomic scope" value="Bacteria"/>
</dbReference>
<dbReference type="Pfam" id="PF02852">
    <property type="entry name" value="Pyr_redox_dim"/>
    <property type="match status" value="1"/>
</dbReference>
<dbReference type="GO" id="GO:0016491">
    <property type="term" value="F:oxidoreductase activity"/>
    <property type="evidence" value="ECO:0007669"/>
    <property type="project" value="UniProtKB-KW"/>
</dbReference>
<dbReference type="SUPFAM" id="SSF51905">
    <property type="entry name" value="FAD/NAD(P)-binding domain"/>
    <property type="match status" value="2"/>
</dbReference>
<keyword evidence="5" id="KW-0560">Oxidoreductase</keyword>
<proteinExistence type="inferred from homology"/>
<dbReference type="PRINTS" id="PR00368">
    <property type="entry name" value="FADPNR"/>
</dbReference>
<dbReference type="KEGG" id="sgp:SpiGrapes_1294"/>
<feature type="domain" description="Rhodanese" evidence="7">
    <location>
        <begin position="462"/>
        <end position="550"/>
    </location>
</feature>
<keyword evidence="4" id="KW-0274">FAD</keyword>
<dbReference type="PRINTS" id="PR00411">
    <property type="entry name" value="PNDRDTASEI"/>
</dbReference>
<dbReference type="Gene3D" id="3.50.50.60">
    <property type="entry name" value="FAD/NAD(P)-binding domain"/>
    <property type="match status" value="2"/>
</dbReference>
<dbReference type="Proteomes" id="UP000005632">
    <property type="component" value="Chromosome"/>
</dbReference>
<dbReference type="RefSeq" id="WP_014269956.1">
    <property type="nucleotide sequence ID" value="NC_016633.1"/>
</dbReference>
<feature type="domain" description="Rhodanese" evidence="7">
    <location>
        <begin position="588"/>
        <end position="666"/>
    </location>
</feature>
<keyword evidence="6" id="KW-0676">Redox-active center</keyword>
<dbReference type="PANTHER" id="PTHR43429">
    <property type="entry name" value="PYRIDINE NUCLEOTIDE-DISULFIDE OXIDOREDUCTASE DOMAIN-CONTAINING"/>
    <property type="match status" value="1"/>
</dbReference>
<comment type="similarity">
    <text evidence="2">Belongs to the class-III pyridine nucleotide-disulfide oxidoreductase family.</text>
</comment>
<dbReference type="InterPro" id="IPR023753">
    <property type="entry name" value="FAD/NAD-binding_dom"/>
</dbReference>
<evidence type="ECO:0000256" key="6">
    <source>
        <dbReference type="ARBA" id="ARBA00023284"/>
    </source>
</evidence>
<evidence type="ECO:0000256" key="1">
    <source>
        <dbReference type="ARBA" id="ARBA00001974"/>
    </source>
</evidence>
<accession>G8QTT1</accession>
<keyword evidence="9" id="KW-1185">Reference proteome</keyword>
<dbReference type="Pfam" id="PF00581">
    <property type="entry name" value="Rhodanese"/>
    <property type="match status" value="2"/>
</dbReference>
<dbReference type="InterPro" id="IPR001763">
    <property type="entry name" value="Rhodanese-like_dom"/>
</dbReference>
<evidence type="ECO:0000256" key="5">
    <source>
        <dbReference type="ARBA" id="ARBA00023002"/>
    </source>
</evidence>
<gene>
    <name evidence="8" type="ordered locus">SpiGrapes_1294</name>
</gene>
<name>G8QTT1_SPHPG</name>
<dbReference type="InterPro" id="IPR004099">
    <property type="entry name" value="Pyr_nucl-diS_OxRdtase_dimer"/>
</dbReference>
<dbReference type="InterPro" id="IPR036188">
    <property type="entry name" value="FAD/NAD-bd_sf"/>
</dbReference>
<sequence>MKDLLIIGGVAAGATAAARARRLDNTVNITLLEAGADVSFANCGLPYYIGGDIEYRSSLILASEETFDEQYKVKVHTHTEAIELDRTQKKVKARNTKTGKEESFSYDSLILAQGGKPIVPPLPGVEKDHVFQLWTLSDMDKIDRFITDKEPKKAVVVGGGFIGLEMVEALTKRGISVTLVEMAPQVMPNLEGEFAGLITKELLDYGVQLKLGKALQAIEDTRVLLNDGTTIDTDFVLLSVGVRPTLQLAKDAALTIGASGGLQVDESLRTSDPNIFAAGDMVEIAHNVLGKTVRMPLAGPANRQGRIVGENALGGSRTYKGVSGTSIVKIFGSVAGSTGMSLKAAKEAGFDADAVVVHKASHTAYYPGSEKVSLMLIFDRKSEKILGAQAGGRVGVDKRIDVMATAIAGGLTIHDLAELDLAYAPPFNSPNGPVNMAAFTAENHLSAFSPSVLAQDVEQFILENQPIAIDLRDPISFAKASLRGSNNLSQNVIRENVDQIPQDHPLLLISDDGQKGHVALRMLKGYGFDKVFNLSGGYISLERFARAVGYTHLSVGLFPVVRKSVEKLGKADADTATAETEDETSGVVSNGPIIIDVRTPMEFSMGAYPGAINVDLDNLQQWAQEFEDKDHAIIVYCASGARSSYGMRILKQLGFTNVENGGGLHNMMARQ</sequence>
<dbReference type="HOGENOM" id="CLU_003291_1_2_12"/>
<dbReference type="PANTHER" id="PTHR43429:SF1">
    <property type="entry name" value="NAD(P)H SULFUR OXIDOREDUCTASE (COA-DEPENDENT)"/>
    <property type="match status" value="1"/>
</dbReference>
<dbReference type="OrthoDB" id="9802028at2"/>
<dbReference type="PROSITE" id="PS50206">
    <property type="entry name" value="RHODANESE_3"/>
    <property type="match status" value="2"/>
</dbReference>
<dbReference type="AlphaFoldDB" id="G8QTT1"/>
<dbReference type="CDD" id="cd00158">
    <property type="entry name" value="RHOD"/>
    <property type="match status" value="1"/>
</dbReference>
<evidence type="ECO:0000313" key="8">
    <source>
        <dbReference type="EMBL" id="AEV29107.1"/>
    </source>
</evidence>
<dbReference type="InterPro" id="IPR050260">
    <property type="entry name" value="FAD-bd_OxRdtase"/>
</dbReference>
<dbReference type="InterPro" id="IPR036873">
    <property type="entry name" value="Rhodanese-like_dom_sf"/>
</dbReference>
<dbReference type="Gene3D" id="3.40.250.10">
    <property type="entry name" value="Rhodanese-like domain"/>
    <property type="match status" value="2"/>
</dbReference>
<evidence type="ECO:0000256" key="4">
    <source>
        <dbReference type="ARBA" id="ARBA00022827"/>
    </source>
</evidence>
<protein>
    <submittedName>
        <fullName evidence="8">NAD(FAD)-dependent dehydrogenase</fullName>
    </submittedName>
</protein>